<keyword evidence="2" id="KW-1185">Reference proteome</keyword>
<proteinExistence type="predicted"/>
<name>A0A9P0E1J5_PHYSR</name>
<dbReference type="OrthoDB" id="10548012at2759"/>
<reference evidence="1" key="1">
    <citation type="submission" date="2022-01" db="EMBL/GenBank/DDBJ databases">
        <authorList>
            <person name="King R."/>
        </authorList>
    </citation>
    <scope>NUCLEOTIDE SEQUENCE</scope>
</reference>
<organism evidence="1 2">
    <name type="scientific">Phyllotreta striolata</name>
    <name type="common">Striped flea beetle</name>
    <name type="synonym">Crioceris striolata</name>
    <dbReference type="NCBI Taxonomy" id="444603"/>
    <lineage>
        <taxon>Eukaryota</taxon>
        <taxon>Metazoa</taxon>
        <taxon>Ecdysozoa</taxon>
        <taxon>Arthropoda</taxon>
        <taxon>Hexapoda</taxon>
        <taxon>Insecta</taxon>
        <taxon>Pterygota</taxon>
        <taxon>Neoptera</taxon>
        <taxon>Endopterygota</taxon>
        <taxon>Coleoptera</taxon>
        <taxon>Polyphaga</taxon>
        <taxon>Cucujiformia</taxon>
        <taxon>Chrysomeloidea</taxon>
        <taxon>Chrysomelidae</taxon>
        <taxon>Galerucinae</taxon>
        <taxon>Alticini</taxon>
        <taxon>Phyllotreta</taxon>
    </lineage>
</organism>
<accession>A0A9P0E1J5</accession>
<evidence type="ECO:0000313" key="2">
    <source>
        <dbReference type="Proteomes" id="UP001153712"/>
    </source>
</evidence>
<dbReference type="Proteomes" id="UP001153712">
    <property type="component" value="Chromosome 9"/>
</dbReference>
<evidence type="ECO:0000313" key="1">
    <source>
        <dbReference type="EMBL" id="CAH1187992.1"/>
    </source>
</evidence>
<gene>
    <name evidence="1" type="ORF">PHYEVI_LOCUS11074</name>
</gene>
<dbReference type="AlphaFoldDB" id="A0A9P0E1J5"/>
<dbReference type="EMBL" id="OU900102">
    <property type="protein sequence ID" value="CAH1187992.1"/>
    <property type="molecule type" value="Genomic_DNA"/>
</dbReference>
<sequence length="143" mass="16389">MGKYVVKIVKPFKEDRILKPRKTTKSKDCASRIIKCRERALRKYERSGSLEDEAEYISICNVVKRVMGKAKAKAKGSERGPKEKMARNLERSIGKLVAKNVKSRLIMRLTDDYKHEVLYKGTHSAITQLVKLHRKIQCGDVVS</sequence>
<protein>
    <submittedName>
        <fullName evidence="1">Uncharacterized protein</fullName>
    </submittedName>
</protein>